<dbReference type="InterPro" id="IPR002104">
    <property type="entry name" value="Integrase_catalytic"/>
</dbReference>
<keyword evidence="3" id="KW-0233">DNA recombination</keyword>
<gene>
    <name evidence="5" type="ORF">AB8O55_25195</name>
</gene>
<protein>
    <submittedName>
        <fullName evidence="5">Tyrosine-type recombinase/integrase</fullName>
    </submittedName>
</protein>
<dbReference type="RefSeq" id="WP_369775503.1">
    <property type="nucleotide sequence ID" value="NZ_JBGEHV010000064.1"/>
</dbReference>
<keyword evidence="2" id="KW-0238">DNA-binding</keyword>
<accession>A0ABV4CSE4</accession>
<dbReference type="InterPro" id="IPR010998">
    <property type="entry name" value="Integrase_recombinase_N"/>
</dbReference>
<reference evidence="5 6" key="1">
    <citation type="submission" date="2024-08" db="EMBL/GenBank/DDBJ databases">
        <title>Genome mining of Saccharopolyspora cebuensis PGLac3 from Nigerian medicinal plant.</title>
        <authorList>
            <person name="Ezeobiora C.E."/>
            <person name="Igbokwe N.H."/>
            <person name="Amin D.H."/>
            <person name="Mendie U.E."/>
        </authorList>
    </citation>
    <scope>NUCLEOTIDE SEQUENCE [LARGE SCALE GENOMIC DNA]</scope>
    <source>
        <strain evidence="5 6">PGLac3</strain>
    </source>
</reference>
<proteinExistence type="inferred from homology"/>
<feature type="domain" description="Tyr recombinase" evidence="4">
    <location>
        <begin position="174"/>
        <end position="375"/>
    </location>
</feature>
<comment type="caution">
    <text evidence="5">The sequence shown here is derived from an EMBL/GenBank/DDBJ whole genome shotgun (WGS) entry which is preliminary data.</text>
</comment>
<dbReference type="InterPro" id="IPR050090">
    <property type="entry name" value="Tyrosine_recombinase_XerCD"/>
</dbReference>
<name>A0ABV4CSE4_9PSEU</name>
<organism evidence="5 6">
    <name type="scientific">Saccharopolyspora cebuensis</name>
    <dbReference type="NCBI Taxonomy" id="418759"/>
    <lineage>
        <taxon>Bacteria</taxon>
        <taxon>Bacillati</taxon>
        <taxon>Actinomycetota</taxon>
        <taxon>Actinomycetes</taxon>
        <taxon>Pseudonocardiales</taxon>
        <taxon>Pseudonocardiaceae</taxon>
        <taxon>Saccharopolyspora</taxon>
    </lineage>
</organism>
<dbReference type="InterPro" id="IPR013762">
    <property type="entry name" value="Integrase-like_cat_sf"/>
</dbReference>
<dbReference type="Proteomes" id="UP001564626">
    <property type="component" value="Unassembled WGS sequence"/>
</dbReference>
<evidence type="ECO:0000256" key="1">
    <source>
        <dbReference type="ARBA" id="ARBA00008857"/>
    </source>
</evidence>
<dbReference type="PANTHER" id="PTHR30349:SF64">
    <property type="entry name" value="PROPHAGE INTEGRASE INTD-RELATED"/>
    <property type="match status" value="1"/>
</dbReference>
<evidence type="ECO:0000313" key="6">
    <source>
        <dbReference type="Proteomes" id="UP001564626"/>
    </source>
</evidence>
<dbReference type="Gene3D" id="1.10.443.10">
    <property type="entry name" value="Intergrase catalytic core"/>
    <property type="match status" value="1"/>
</dbReference>
<keyword evidence="6" id="KW-1185">Reference proteome</keyword>
<dbReference type="Gene3D" id="1.10.150.130">
    <property type="match status" value="1"/>
</dbReference>
<dbReference type="Pfam" id="PF00589">
    <property type="entry name" value="Phage_integrase"/>
    <property type="match status" value="1"/>
</dbReference>
<sequence>MSAVFRAERAVSPSDGSVAWVVIDRDYDLHTEGCAFLGGLRGRGRSVNTERLYAGRVALFLSWSARDGVDWRKVHLGQMVRFKHWLVTTPLPSRRRAGRGVERFRSPGTADAIVGTVCEFFRFCAQHELVDPQVVARLYEPRYLRFLPPGFEAGEADEFRTVRSRVLKFAVPEAPFEFIEPDQIETLTQATSNPRDRFLVALVGMTGMRIGEALGLYREDMHFLASSRVLGCPVAGPHVHVRRREDNPNGALAKSRFHRWIPVPEQAATLYADYVHERGCRLAAGDQSPMVFVNLYRPPLGEPVSYQNVKEMFDRLSRSVGFAARPHLLRHTAATTWLRQGSARDTVQHLLGHVSPASMQPYLHPDEGDLRCAVEQGAEWARRTR</sequence>
<dbReference type="PANTHER" id="PTHR30349">
    <property type="entry name" value="PHAGE INTEGRASE-RELATED"/>
    <property type="match status" value="1"/>
</dbReference>
<evidence type="ECO:0000259" key="4">
    <source>
        <dbReference type="PROSITE" id="PS51898"/>
    </source>
</evidence>
<dbReference type="EMBL" id="JBGEHV010000064">
    <property type="protein sequence ID" value="MEY8042716.1"/>
    <property type="molecule type" value="Genomic_DNA"/>
</dbReference>
<dbReference type="InterPro" id="IPR011010">
    <property type="entry name" value="DNA_brk_join_enz"/>
</dbReference>
<dbReference type="SUPFAM" id="SSF56349">
    <property type="entry name" value="DNA breaking-rejoining enzymes"/>
    <property type="match status" value="1"/>
</dbReference>
<comment type="similarity">
    <text evidence="1">Belongs to the 'phage' integrase family.</text>
</comment>
<dbReference type="PROSITE" id="PS51898">
    <property type="entry name" value="TYR_RECOMBINASE"/>
    <property type="match status" value="1"/>
</dbReference>
<evidence type="ECO:0000256" key="3">
    <source>
        <dbReference type="ARBA" id="ARBA00023172"/>
    </source>
</evidence>
<evidence type="ECO:0000313" key="5">
    <source>
        <dbReference type="EMBL" id="MEY8042716.1"/>
    </source>
</evidence>
<evidence type="ECO:0000256" key="2">
    <source>
        <dbReference type="ARBA" id="ARBA00023125"/>
    </source>
</evidence>